<dbReference type="CDD" id="cd00761">
    <property type="entry name" value="Glyco_tranf_GTA_type"/>
    <property type="match status" value="1"/>
</dbReference>
<proteinExistence type="predicted"/>
<dbReference type="InterPro" id="IPR050834">
    <property type="entry name" value="Glycosyltransf_2"/>
</dbReference>
<evidence type="ECO:0000313" key="2">
    <source>
        <dbReference type="EMBL" id="MCW8109506.1"/>
    </source>
</evidence>
<dbReference type="Gene3D" id="3.90.550.10">
    <property type="entry name" value="Spore Coat Polysaccharide Biosynthesis Protein SpsA, Chain A"/>
    <property type="match status" value="1"/>
</dbReference>
<protein>
    <submittedName>
        <fullName evidence="2">Glycosyltransferase</fullName>
    </submittedName>
</protein>
<name>A0ABT3P9P7_9ALTE</name>
<dbReference type="InterPro" id="IPR001173">
    <property type="entry name" value="Glyco_trans_2-like"/>
</dbReference>
<dbReference type="InterPro" id="IPR029044">
    <property type="entry name" value="Nucleotide-diphossugar_trans"/>
</dbReference>
<organism evidence="2 3">
    <name type="scientific">Alteromonas aquimaris</name>
    <dbReference type="NCBI Taxonomy" id="2998417"/>
    <lineage>
        <taxon>Bacteria</taxon>
        <taxon>Pseudomonadati</taxon>
        <taxon>Pseudomonadota</taxon>
        <taxon>Gammaproteobacteria</taxon>
        <taxon>Alteromonadales</taxon>
        <taxon>Alteromonadaceae</taxon>
        <taxon>Alteromonas/Salinimonas group</taxon>
        <taxon>Alteromonas</taxon>
    </lineage>
</organism>
<accession>A0ABT3P9P7</accession>
<dbReference type="SUPFAM" id="SSF53448">
    <property type="entry name" value="Nucleotide-diphospho-sugar transferases"/>
    <property type="match status" value="1"/>
</dbReference>
<dbReference type="Pfam" id="PF00535">
    <property type="entry name" value="Glycos_transf_2"/>
    <property type="match status" value="1"/>
</dbReference>
<evidence type="ECO:0000259" key="1">
    <source>
        <dbReference type="Pfam" id="PF00535"/>
    </source>
</evidence>
<dbReference type="Proteomes" id="UP001142810">
    <property type="component" value="Unassembled WGS sequence"/>
</dbReference>
<evidence type="ECO:0000313" key="3">
    <source>
        <dbReference type="Proteomes" id="UP001142810"/>
    </source>
</evidence>
<reference evidence="2" key="1">
    <citation type="submission" date="2022-11" db="EMBL/GenBank/DDBJ databases">
        <title>Alteromonas sp. nov., isolated from sea water of the Qingdao.</title>
        <authorList>
            <person name="Wang Q."/>
        </authorList>
    </citation>
    <scope>NUCLEOTIDE SEQUENCE</scope>
    <source>
        <strain evidence="2">ASW11-7</strain>
    </source>
</reference>
<keyword evidence="3" id="KW-1185">Reference proteome</keyword>
<dbReference type="PANTHER" id="PTHR43685">
    <property type="entry name" value="GLYCOSYLTRANSFERASE"/>
    <property type="match status" value="1"/>
</dbReference>
<dbReference type="PANTHER" id="PTHR43685:SF3">
    <property type="entry name" value="SLR2126 PROTEIN"/>
    <property type="match status" value="1"/>
</dbReference>
<dbReference type="RefSeq" id="WP_265618290.1">
    <property type="nucleotide sequence ID" value="NZ_JAPFRD010000011.1"/>
</dbReference>
<dbReference type="EMBL" id="JAPFRD010000011">
    <property type="protein sequence ID" value="MCW8109506.1"/>
    <property type="molecule type" value="Genomic_DNA"/>
</dbReference>
<comment type="caution">
    <text evidence="2">The sequence shown here is derived from an EMBL/GenBank/DDBJ whole genome shotgun (WGS) entry which is preliminary data.</text>
</comment>
<gene>
    <name evidence="2" type="ORF">OPS25_13430</name>
</gene>
<sequence>MSFTVSVVITTFNRPAELKEALDGVFTQIEQPKEVIVVNDASSLPYKDIISEYGERPEFVYKFLSTSSGANKARNIGVDAATGDIIAFLDDDDIWMPDYLLEHIKAYENGADAVVSGYQNLGSERDVYVQPTEIVDENILRTGNQYCGMSGFSMKRELALKERFDESLPNGQDWDMYVRLHQAGYKLMNIPKAIFYYRFQNMDGIGAKVAKMTPDEAVVRLRSADKHRQFLGDEYYRRRVAAQLLVYLPLKKQKLKWVLKSVHLAGLKVTLSHLLKVTTKKMRQRASS</sequence>
<feature type="domain" description="Glycosyltransferase 2-like" evidence="1">
    <location>
        <begin position="6"/>
        <end position="134"/>
    </location>
</feature>